<keyword evidence="2" id="KW-1185">Reference proteome</keyword>
<keyword evidence="1" id="KW-0378">Hydrolase</keyword>
<comment type="caution">
    <text evidence="1">The sequence shown here is derived from an EMBL/GenBank/DDBJ whole genome shotgun (WGS) entry which is preliminary data.</text>
</comment>
<evidence type="ECO:0000313" key="1">
    <source>
        <dbReference type="EMBL" id="GAA0209833.1"/>
    </source>
</evidence>
<keyword evidence="1" id="KW-0645">Protease</keyword>
<dbReference type="GO" id="GO:0008233">
    <property type="term" value="F:peptidase activity"/>
    <property type="evidence" value="ECO:0007669"/>
    <property type="project" value="UniProtKB-KW"/>
</dbReference>
<dbReference type="RefSeq" id="WP_343931863.1">
    <property type="nucleotide sequence ID" value="NZ_BAAABU010000001.1"/>
</dbReference>
<organism evidence="1 2">
    <name type="scientific">Saccharothrix mutabilis subsp. mutabilis</name>
    <dbReference type="NCBI Taxonomy" id="66855"/>
    <lineage>
        <taxon>Bacteria</taxon>
        <taxon>Bacillati</taxon>
        <taxon>Actinomycetota</taxon>
        <taxon>Actinomycetes</taxon>
        <taxon>Pseudonocardiales</taxon>
        <taxon>Pseudonocardiaceae</taxon>
        <taxon>Saccharothrix</taxon>
    </lineage>
</organism>
<reference evidence="2" key="1">
    <citation type="journal article" date="2019" name="Int. J. Syst. Evol. Microbiol.">
        <title>The Global Catalogue of Microorganisms (GCM) 10K type strain sequencing project: providing services to taxonomists for standard genome sequencing and annotation.</title>
        <authorList>
            <consortium name="The Broad Institute Genomics Platform"/>
            <consortium name="The Broad Institute Genome Sequencing Center for Infectious Disease"/>
            <person name="Wu L."/>
            <person name="Ma J."/>
        </authorList>
    </citation>
    <scope>NUCLEOTIDE SEQUENCE [LARGE SCALE GENOMIC DNA]</scope>
    <source>
        <strain evidence="2">JCM 3380</strain>
    </source>
</reference>
<dbReference type="InterPro" id="IPR036628">
    <property type="entry name" value="Clp_N_dom_sf"/>
</dbReference>
<proteinExistence type="predicted"/>
<name>A0ABP3CNI2_9PSEU</name>
<dbReference type="Gene3D" id="1.10.1780.10">
    <property type="entry name" value="Clp, N-terminal domain"/>
    <property type="match status" value="1"/>
</dbReference>
<protein>
    <submittedName>
        <fullName evidence="1">Clp protease N-terminal domain-containing protein</fullName>
    </submittedName>
</protein>
<accession>A0ABP3CNI2</accession>
<gene>
    <name evidence="1" type="ORF">GCM10010492_04530</name>
</gene>
<evidence type="ECO:0000313" key="2">
    <source>
        <dbReference type="Proteomes" id="UP001500416"/>
    </source>
</evidence>
<sequence>MFRADPELGRVVGRALRIARDLGHPRTGSEHLLLALTSFTGHEDAIREAVREAAPRGAGAAADRAALAALGIDFDQLTAGIRLDEPPVGEPLFPLGAARARQRCARLDPPLGLDAQAAYEASLRFALARRERRHRPEHLALVLVALDPGVAWVLDTARVDRLALAHRLARTFPPPRRNPLLRLERRLGSAIRHRDLVTRYQRTTGRTATSSIAAFITTQRA</sequence>
<dbReference type="Proteomes" id="UP001500416">
    <property type="component" value="Unassembled WGS sequence"/>
</dbReference>
<dbReference type="GO" id="GO:0006508">
    <property type="term" value="P:proteolysis"/>
    <property type="evidence" value="ECO:0007669"/>
    <property type="project" value="UniProtKB-KW"/>
</dbReference>
<dbReference type="SUPFAM" id="SSF81923">
    <property type="entry name" value="Double Clp-N motif"/>
    <property type="match status" value="1"/>
</dbReference>
<dbReference type="EMBL" id="BAAABU010000001">
    <property type="protein sequence ID" value="GAA0209833.1"/>
    <property type="molecule type" value="Genomic_DNA"/>
</dbReference>